<dbReference type="EMBL" id="KV453842">
    <property type="protein sequence ID" value="ODV90998.1"/>
    <property type="molecule type" value="Genomic_DNA"/>
</dbReference>
<sequence>MTTSFDSSHRFDPNYSRNLAKFEAILAMSTGPNSNHDSCSRASSRQTSSSIINSQIPRSSAEPFAGYPEFDGLDEDDFRGRPRNPTEQRVFEWVNNRLNSESRPNSGEADLEIKQAQEVQQEKSRASDAAAALLNALHTSLPIDPLASAMHSGTECSSSRASTPPELFMLPSRHNSDPTANSGLPSSTSLKQGYGICPQAAHLINGQQVYEDGSSDGFACSASVELSTHPLVVTCQETPFSRRYSMSSVSRTVTNTKFPIITRPSATKPRVFTMLAHDGRVIDKSAKRNSSRSDSTSANGSGSRSSTDGKSPKRRMTFDQLYHSQMLEEAHAFKLASLRNSSADDSE</sequence>
<feature type="region of interest" description="Disordered" evidence="1">
    <location>
        <begin position="29"/>
        <end position="85"/>
    </location>
</feature>
<proteinExistence type="predicted"/>
<feature type="compositionally biased region" description="Low complexity" evidence="1">
    <location>
        <begin position="292"/>
        <end position="306"/>
    </location>
</feature>
<dbReference type="AlphaFoldDB" id="A0A1E4TH39"/>
<accession>A0A1E4TH39</accession>
<dbReference type="Proteomes" id="UP000095023">
    <property type="component" value="Unassembled WGS sequence"/>
</dbReference>
<feature type="region of interest" description="Disordered" evidence="1">
    <location>
        <begin position="282"/>
        <end position="321"/>
    </location>
</feature>
<organism evidence="2 3">
    <name type="scientific">Tortispora caseinolytica NRRL Y-17796</name>
    <dbReference type="NCBI Taxonomy" id="767744"/>
    <lineage>
        <taxon>Eukaryota</taxon>
        <taxon>Fungi</taxon>
        <taxon>Dikarya</taxon>
        <taxon>Ascomycota</taxon>
        <taxon>Saccharomycotina</taxon>
        <taxon>Trigonopsidomycetes</taxon>
        <taxon>Trigonopsidales</taxon>
        <taxon>Trigonopsidaceae</taxon>
        <taxon>Tortispora</taxon>
    </lineage>
</organism>
<evidence type="ECO:0000313" key="2">
    <source>
        <dbReference type="EMBL" id="ODV90998.1"/>
    </source>
</evidence>
<reference evidence="3" key="1">
    <citation type="submission" date="2016-02" db="EMBL/GenBank/DDBJ databases">
        <title>Comparative genomics of biotechnologically important yeasts.</title>
        <authorList>
            <consortium name="DOE Joint Genome Institute"/>
            <person name="Riley R."/>
            <person name="Haridas S."/>
            <person name="Wolfe K.H."/>
            <person name="Lopes M.R."/>
            <person name="Hittinger C.T."/>
            <person name="Goker M."/>
            <person name="Salamov A."/>
            <person name="Wisecaver J."/>
            <person name="Long T.M."/>
            <person name="Aerts A.L."/>
            <person name="Barry K."/>
            <person name="Choi C."/>
            <person name="Clum A."/>
            <person name="Coughlan A.Y."/>
            <person name="Deshpande S."/>
            <person name="Douglass A.P."/>
            <person name="Hanson S.J."/>
            <person name="Klenk H.-P."/>
            <person name="Labutti K."/>
            <person name="Lapidus A."/>
            <person name="Lindquist E."/>
            <person name="Lipzen A."/>
            <person name="Meier-Kolthoff J.P."/>
            <person name="Ohm R.A."/>
            <person name="Otillar R.P."/>
            <person name="Pangilinan J."/>
            <person name="Peng Y."/>
            <person name="Rokas A."/>
            <person name="Rosa C.A."/>
            <person name="Scheuner C."/>
            <person name="Sibirny A.A."/>
            <person name="Slot J.C."/>
            <person name="Stielow J.B."/>
            <person name="Sun H."/>
            <person name="Kurtzman C.P."/>
            <person name="Blackwell M."/>
            <person name="Jeffries T.W."/>
            <person name="Grigoriev I.V."/>
        </authorList>
    </citation>
    <scope>NUCLEOTIDE SEQUENCE [LARGE SCALE GENOMIC DNA]</scope>
    <source>
        <strain evidence="3">NRRL Y-17796</strain>
    </source>
</reference>
<feature type="compositionally biased region" description="Low complexity" evidence="1">
    <location>
        <begin position="40"/>
        <end position="56"/>
    </location>
</feature>
<name>A0A1E4TH39_9ASCO</name>
<protein>
    <submittedName>
        <fullName evidence="2">Uncharacterized protein</fullName>
    </submittedName>
</protein>
<keyword evidence="3" id="KW-1185">Reference proteome</keyword>
<evidence type="ECO:0000313" key="3">
    <source>
        <dbReference type="Proteomes" id="UP000095023"/>
    </source>
</evidence>
<gene>
    <name evidence="2" type="ORF">CANCADRAFT_2718</name>
</gene>
<evidence type="ECO:0000256" key="1">
    <source>
        <dbReference type="SAM" id="MobiDB-lite"/>
    </source>
</evidence>